<dbReference type="Proteomes" id="UP000294832">
    <property type="component" value="Unassembled WGS sequence"/>
</dbReference>
<dbReference type="SMART" id="SM00981">
    <property type="entry name" value="THUMP"/>
    <property type="match status" value="1"/>
</dbReference>
<evidence type="ECO:0000256" key="5">
    <source>
        <dbReference type="ARBA" id="ARBA00022691"/>
    </source>
</evidence>
<dbReference type="PROSITE" id="PS51165">
    <property type="entry name" value="THUMP"/>
    <property type="match status" value="1"/>
</dbReference>
<dbReference type="PIRSF" id="PIRSF037618">
    <property type="entry name" value="RNA_Mtase_bacteria_prd"/>
    <property type="match status" value="1"/>
</dbReference>
<evidence type="ECO:0000313" key="11">
    <source>
        <dbReference type="Proteomes" id="UP000294832"/>
    </source>
</evidence>
<sequence length="725" mass="81055">MLNCFAAVPKGFEYTLAQEMLALGATDVKESQAGVYFTASLEQVYRIVLWSRLASRVLVLLHQASCETAEQLYAAAYTIDWPAHFSNRSTFSIDFHGMGGFINNTQFGALKVKDAVVDRFRNAGLNRPDVERNQADIRIDAHYRNSQVTIALNISGPALHQRGYRHGTGEAPLKENLAANMLLRAQWDKQCPVVDPFCGSGTIVIEAAMMAADMAPGLLRQRFGFEAWLQHDPALWQTISDEAKARATVGIRRCDVRFYGSDIDSRMVALAKRNAANAGVAELIEFKVANALDVMPPMESGLLVANPPYGERLGNVTSLLQLYFQFGEHLKKDFGGWQVALLCSEAELLSALKLKADKQLKMYNGALECAFNLYTLHVKTPQRAAVLAQHSGEALSEIAASFANRVKKNLKQLDKWAQQENIDCYRIYDADIPEYNVAIDKYQNYLVIQEYAAPATIPEAVSKRRITDILLSLPGAANIPADNIILKTRARQKGSNQYQKLDGERLELVANEYGARFKLNLTDYLDTGLFLDHRLIRKLVGSKSQGRDVLNLFAYTGTASVHAGLGGAKSITTVDMSNTYLNWAKDNFMLNGLNGRQYHFEQGDCLQWIRDCRQKFDLIFIDPPTFSNSKRMEDAFDVQRDHVPLLLSLAKLLNPGGEIIFSNNKRKFKMELEALQAAGLTVENMDARMLPQDFRRNPHIHNTWLLTRNIESSAASAIWSGLAKQ</sequence>
<dbReference type="InterPro" id="IPR019614">
    <property type="entry name" value="SAM-dep_methyl-trfase"/>
</dbReference>
<dbReference type="InterPro" id="IPR053943">
    <property type="entry name" value="RlmKL-like_Mtase_CS"/>
</dbReference>
<dbReference type="RefSeq" id="WP_133038778.1">
    <property type="nucleotide sequence ID" value="NZ_SLWF01000010.1"/>
</dbReference>
<dbReference type="Gene3D" id="3.30.750.80">
    <property type="entry name" value="RNA methyltransferase domain (HRMD) like"/>
    <property type="match status" value="1"/>
</dbReference>
<dbReference type="EC" id="2.1.1.264" evidence="7"/>
<dbReference type="GO" id="GO:0052915">
    <property type="term" value="F:23S rRNA (guanine(2445)-N(2))-methyltransferase activity"/>
    <property type="evidence" value="ECO:0007669"/>
    <property type="project" value="UniProtKB-UniRule"/>
</dbReference>
<dbReference type="AlphaFoldDB" id="A0A4R2FAM3"/>
<name>A0A4R2FAM3_9GAMM</name>
<comment type="catalytic activity">
    <reaction evidence="7">
        <text>guanosine(2069) in 23S rRNA + S-adenosyl-L-methionine = N(2)-methylguanosine(2069) in 23S rRNA + S-adenosyl-L-homocysteine + H(+)</text>
        <dbReference type="Rhea" id="RHEA:43772"/>
        <dbReference type="Rhea" id="RHEA-COMP:10688"/>
        <dbReference type="Rhea" id="RHEA-COMP:10689"/>
        <dbReference type="ChEBI" id="CHEBI:15378"/>
        <dbReference type="ChEBI" id="CHEBI:57856"/>
        <dbReference type="ChEBI" id="CHEBI:59789"/>
        <dbReference type="ChEBI" id="CHEBI:74269"/>
        <dbReference type="ChEBI" id="CHEBI:74481"/>
        <dbReference type="EC" id="2.1.1.264"/>
    </reaction>
</comment>
<dbReference type="InterPro" id="IPR000241">
    <property type="entry name" value="RlmKL-like_Mtase"/>
</dbReference>
<dbReference type="HAMAP" id="MF_01858">
    <property type="entry name" value="23SrRNA_methyltr_KL"/>
    <property type="match status" value="1"/>
</dbReference>
<dbReference type="GO" id="GO:0005737">
    <property type="term" value="C:cytoplasm"/>
    <property type="evidence" value="ECO:0007669"/>
    <property type="project" value="UniProtKB-SubCell"/>
</dbReference>
<dbReference type="GO" id="GO:0003723">
    <property type="term" value="F:RNA binding"/>
    <property type="evidence" value="ECO:0007669"/>
    <property type="project" value="UniProtKB-UniRule"/>
</dbReference>
<dbReference type="Gene3D" id="3.40.50.150">
    <property type="entry name" value="Vaccinia Virus protein VP39"/>
    <property type="match status" value="2"/>
</dbReference>
<comment type="caution">
    <text evidence="10">The sequence shown here is derived from an EMBL/GenBank/DDBJ whole genome shotgun (WGS) entry which is preliminary data.</text>
</comment>
<dbReference type="InterPro" id="IPR029063">
    <property type="entry name" value="SAM-dependent_MTases_sf"/>
</dbReference>
<dbReference type="Pfam" id="PF22020">
    <property type="entry name" value="RlmL_1st"/>
    <property type="match status" value="1"/>
</dbReference>
<dbReference type="SUPFAM" id="SSF53335">
    <property type="entry name" value="S-adenosyl-L-methionine-dependent methyltransferases"/>
    <property type="match status" value="2"/>
</dbReference>
<keyword evidence="3 7" id="KW-0489">Methyltransferase</keyword>
<evidence type="ECO:0000259" key="9">
    <source>
        <dbReference type="PROSITE" id="PS51165"/>
    </source>
</evidence>
<comment type="subcellular location">
    <subcellularLocation>
        <location evidence="7">Cytoplasm</location>
    </subcellularLocation>
</comment>
<dbReference type="CDD" id="cd11715">
    <property type="entry name" value="THUMP_AdoMetMT"/>
    <property type="match status" value="1"/>
</dbReference>
<dbReference type="EMBL" id="SLWF01000010">
    <property type="protein sequence ID" value="TCN85025.1"/>
    <property type="molecule type" value="Genomic_DNA"/>
</dbReference>
<evidence type="ECO:0000256" key="4">
    <source>
        <dbReference type="ARBA" id="ARBA00022679"/>
    </source>
</evidence>
<dbReference type="InterPro" id="IPR002052">
    <property type="entry name" value="DNA_methylase_N6_adenine_CS"/>
</dbReference>
<dbReference type="Pfam" id="PF10672">
    <property type="entry name" value="Methyltrans_SAM"/>
    <property type="match status" value="1"/>
</dbReference>
<dbReference type="Pfam" id="PF01170">
    <property type="entry name" value="UPF0020"/>
    <property type="match status" value="1"/>
</dbReference>
<evidence type="ECO:0000256" key="8">
    <source>
        <dbReference type="PROSITE-ProRule" id="PRU00529"/>
    </source>
</evidence>
<dbReference type="PROSITE" id="PS00092">
    <property type="entry name" value="N6_MTASE"/>
    <property type="match status" value="1"/>
</dbReference>
<organism evidence="10 11">
    <name type="scientific">Shewanella fodinae</name>
    <dbReference type="NCBI Taxonomy" id="552357"/>
    <lineage>
        <taxon>Bacteria</taxon>
        <taxon>Pseudomonadati</taxon>
        <taxon>Pseudomonadota</taxon>
        <taxon>Gammaproteobacteria</taxon>
        <taxon>Alteromonadales</taxon>
        <taxon>Shewanellaceae</taxon>
        <taxon>Shewanella</taxon>
    </lineage>
</organism>
<proteinExistence type="inferred from homology"/>
<comment type="function">
    <text evidence="7">Specifically methylates the guanine in position 2445 (m2G2445) and the guanine in position 2069 (m7G2069) of 23S rRNA.</text>
</comment>
<dbReference type="Gene3D" id="3.30.2130.30">
    <property type="match status" value="1"/>
</dbReference>
<dbReference type="InterPro" id="IPR004114">
    <property type="entry name" value="THUMP_dom"/>
</dbReference>
<dbReference type="NCBIfam" id="NF008748">
    <property type="entry name" value="PRK11783.1"/>
    <property type="match status" value="1"/>
</dbReference>
<evidence type="ECO:0000256" key="3">
    <source>
        <dbReference type="ARBA" id="ARBA00022603"/>
    </source>
</evidence>
<reference evidence="10 11" key="1">
    <citation type="submission" date="2019-03" db="EMBL/GenBank/DDBJ databases">
        <title>Freshwater and sediment microbial communities from various areas in North America, analyzing microbe dynamics in response to fracking.</title>
        <authorList>
            <person name="Lamendella R."/>
        </authorList>
    </citation>
    <scope>NUCLEOTIDE SEQUENCE [LARGE SCALE GENOMIC DNA]</scope>
    <source>
        <strain evidence="10 11">74A</strain>
    </source>
</reference>
<keyword evidence="6 8" id="KW-0694">RNA-binding</keyword>
<keyword evidence="4 7" id="KW-0808">Transferase</keyword>
<keyword evidence="5 7" id="KW-0949">S-adenosyl-L-methionine</keyword>
<dbReference type="InterPro" id="IPR054170">
    <property type="entry name" value="RlmL_1st"/>
</dbReference>
<dbReference type="OrthoDB" id="9809404at2"/>
<dbReference type="GO" id="GO:0070043">
    <property type="term" value="F:rRNA (guanine-N7-)-methyltransferase activity"/>
    <property type="evidence" value="ECO:0007669"/>
    <property type="project" value="UniProtKB-UniRule"/>
</dbReference>
<keyword evidence="2 7" id="KW-0698">rRNA processing</keyword>
<gene>
    <name evidence="7" type="primary">rlmL</name>
    <name evidence="10" type="ORF">EDC91_11073</name>
</gene>
<keyword evidence="1 7" id="KW-0963">Cytoplasm</keyword>
<evidence type="ECO:0000256" key="1">
    <source>
        <dbReference type="ARBA" id="ARBA00022490"/>
    </source>
</evidence>
<dbReference type="CDD" id="cd02440">
    <property type="entry name" value="AdoMet_MTases"/>
    <property type="match status" value="1"/>
</dbReference>
<keyword evidence="11" id="KW-1185">Reference proteome</keyword>
<dbReference type="InterPro" id="IPR017244">
    <property type="entry name" value="23SrRNA_methyltr_KL"/>
</dbReference>
<dbReference type="PROSITE" id="PS01261">
    <property type="entry name" value="UPF0020"/>
    <property type="match status" value="1"/>
</dbReference>
<feature type="domain" description="THUMP" evidence="9">
    <location>
        <begin position="43"/>
        <end position="154"/>
    </location>
</feature>
<evidence type="ECO:0000256" key="2">
    <source>
        <dbReference type="ARBA" id="ARBA00022552"/>
    </source>
</evidence>
<comment type="catalytic activity">
    <reaction evidence="7">
        <text>guanosine(2445) in 23S rRNA + S-adenosyl-L-methionine = N(2)-methylguanosine(2445) in 23S rRNA + S-adenosyl-L-homocysteine + H(+)</text>
        <dbReference type="Rhea" id="RHEA:42740"/>
        <dbReference type="Rhea" id="RHEA-COMP:10215"/>
        <dbReference type="Rhea" id="RHEA-COMP:10216"/>
        <dbReference type="ChEBI" id="CHEBI:15378"/>
        <dbReference type="ChEBI" id="CHEBI:57856"/>
        <dbReference type="ChEBI" id="CHEBI:59789"/>
        <dbReference type="ChEBI" id="CHEBI:74269"/>
        <dbReference type="ChEBI" id="CHEBI:74481"/>
        <dbReference type="EC" id="2.1.1.173"/>
    </reaction>
</comment>
<comment type="similarity">
    <text evidence="7">Belongs to the methyltransferase superfamily. RlmKL family.</text>
</comment>
<evidence type="ECO:0000256" key="7">
    <source>
        <dbReference type="HAMAP-Rule" id="MF_01858"/>
    </source>
</evidence>
<dbReference type="FunFam" id="3.40.50.150:FF:000039">
    <property type="entry name" value="Ribosomal RNA large subunit methyltransferase K/L"/>
    <property type="match status" value="1"/>
</dbReference>
<accession>A0A4R2FAM3</accession>
<dbReference type="PANTHER" id="PTHR47313">
    <property type="entry name" value="RIBOSOMAL RNA LARGE SUBUNIT METHYLTRANSFERASE K/L"/>
    <property type="match status" value="1"/>
</dbReference>
<protein>
    <recommendedName>
        <fullName evidence="7">Ribosomal RNA large subunit methyltransferase K/L</fullName>
    </recommendedName>
    <domain>
        <recommendedName>
            <fullName evidence="7">23S rRNA m2G2445 methyltransferase</fullName>
            <ecNumber evidence="7">2.1.1.173</ecNumber>
        </recommendedName>
        <alternativeName>
            <fullName evidence="7">rRNA (guanine-N(2)-)-methyltransferase RlmL</fullName>
        </alternativeName>
    </domain>
    <domain>
        <recommendedName>
            <fullName evidence="7">23S rRNA m7G2069 methyltransferase</fullName>
            <ecNumber evidence="7">2.1.1.264</ecNumber>
        </recommendedName>
        <alternativeName>
            <fullName evidence="7">rRNA (guanine-N(7)-)-methyltransferase RlmK</fullName>
        </alternativeName>
    </domain>
</protein>
<dbReference type="PANTHER" id="PTHR47313:SF1">
    <property type="entry name" value="RIBOSOMAL RNA LARGE SUBUNIT METHYLTRANSFERASE K_L"/>
    <property type="match status" value="1"/>
</dbReference>
<evidence type="ECO:0000313" key="10">
    <source>
        <dbReference type="EMBL" id="TCN85025.1"/>
    </source>
</evidence>
<evidence type="ECO:0000256" key="6">
    <source>
        <dbReference type="ARBA" id="ARBA00022884"/>
    </source>
</evidence>
<dbReference type="EC" id="2.1.1.173" evidence="7"/>
<dbReference type="Pfam" id="PF02926">
    <property type="entry name" value="THUMP"/>
    <property type="match status" value="1"/>
</dbReference>